<dbReference type="Proteomes" id="UP000682202">
    <property type="component" value="Chromosome"/>
</dbReference>
<keyword evidence="7" id="KW-1185">Reference proteome</keyword>
<dbReference type="Pfam" id="PF16925">
    <property type="entry name" value="TetR_C_13"/>
    <property type="match status" value="1"/>
</dbReference>
<organism evidence="6 7">
    <name type="scientific">Mycobacterium spongiae</name>
    <dbReference type="NCBI Taxonomy" id="886343"/>
    <lineage>
        <taxon>Bacteria</taxon>
        <taxon>Bacillati</taxon>
        <taxon>Actinomycetota</taxon>
        <taxon>Actinomycetes</taxon>
        <taxon>Mycobacteriales</taxon>
        <taxon>Mycobacteriaceae</taxon>
        <taxon>Mycobacterium</taxon>
    </lineage>
</organism>
<dbReference type="RefSeq" id="WP_211697179.1">
    <property type="nucleotide sequence ID" value="NZ_CP046600.1"/>
</dbReference>
<dbReference type="InterPro" id="IPR001647">
    <property type="entry name" value="HTH_TetR"/>
</dbReference>
<evidence type="ECO:0000256" key="3">
    <source>
        <dbReference type="ARBA" id="ARBA00023163"/>
    </source>
</evidence>
<evidence type="ECO:0000313" key="7">
    <source>
        <dbReference type="Proteomes" id="UP000682202"/>
    </source>
</evidence>
<dbReference type="Gene3D" id="1.10.10.60">
    <property type="entry name" value="Homeodomain-like"/>
    <property type="match status" value="1"/>
</dbReference>
<dbReference type="PANTHER" id="PTHR47506">
    <property type="entry name" value="TRANSCRIPTIONAL REGULATORY PROTEIN"/>
    <property type="match status" value="1"/>
</dbReference>
<evidence type="ECO:0000256" key="4">
    <source>
        <dbReference type="PROSITE-ProRule" id="PRU00335"/>
    </source>
</evidence>
<evidence type="ECO:0000256" key="1">
    <source>
        <dbReference type="ARBA" id="ARBA00023015"/>
    </source>
</evidence>
<keyword evidence="3" id="KW-0804">Transcription</keyword>
<reference evidence="6" key="1">
    <citation type="submission" date="2019-12" db="EMBL/GenBank/DDBJ databases">
        <title>Mycobacterium spongiae sp. nov.</title>
        <authorList>
            <person name="Stinear T."/>
        </authorList>
    </citation>
    <scope>NUCLEOTIDE SEQUENCE</scope>
    <source>
        <strain evidence="6">FSD4b-SM</strain>
    </source>
</reference>
<dbReference type="EMBL" id="CP046600">
    <property type="protein sequence ID" value="QUR65780.1"/>
    <property type="molecule type" value="Genomic_DNA"/>
</dbReference>
<dbReference type="SUPFAM" id="SSF46689">
    <property type="entry name" value="Homeodomain-like"/>
    <property type="match status" value="1"/>
</dbReference>
<dbReference type="Gene3D" id="1.10.357.10">
    <property type="entry name" value="Tetracycline Repressor, domain 2"/>
    <property type="match status" value="1"/>
</dbReference>
<evidence type="ECO:0000256" key="2">
    <source>
        <dbReference type="ARBA" id="ARBA00023125"/>
    </source>
</evidence>
<dbReference type="PRINTS" id="PR00455">
    <property type="entry name" value="HTHTETR"/>
</dbReference>
<keyword evidence="1" id="KW-0805">Transcription regulation</keyword>
<dbReference type="KEGG" id="mspg:F6B93_00625"/>
<dbReference type="SUPFAM" id="SSF48498">
    <property type="entry name" value="Tetracyclin repressor-like, C-terminal domain"/>
    <property type="match status" value="1"/>
</dbReference>
<name>A0A975JUX6_9MYCO</name>
<dbReference type="PANTHER" id="PTHR47506:SF10">
    <property type="entry name" value="TRANSCRIPTIONAL REGULATORY PROTEIN"/>
    <property type="match status" value="1"/>
</dbReference>
<dbReference type="PROSITE" id="PS50977">
    <property type="entry name" value="HTH_TETR_2"/>
    <property type="match status" value="1"/>
</dbReference>
<dbReference type="GO" id="GO:0003677">
    <property type="term" value="F:DNA binding"/>
    <property type="evidence" value="ECO:0007669"/>
    <property type="project" value="UniProtKB-UniRule"/>
</dbReference>
<dbReference type="AlphaFoldDB" id="A0A975JUX6"/>
<proteinExistence type="predicted"/>
<feature type="domain" description="HTH tetR-type" evidence="5">
    <location>
        <begin position="6"/>
        <end position="66"/>
    </location>
</feature>
<sequence length="194" mass="20943">MPWDKSFSIDTVLDRAGDVFLEHGYEATTMTMLLARMGIQKGSFYATFTSKRDVFVEVLKRYIANAGTVMADQTRGRPPLEALVDQMQTSATWCSGRVAALGCMLVNTAIELGPRDPEIQELVHRALEAQAQSFTELVEQAQASGALSADLDAASTAQMLVSVRLGLRVMGRAGMTPDVARSAVASTLEVLELA</sequence>
<feature type="DNA-binding region" description="H-T-H motif" evidence="4">
    <location>
        <begin position="29"/>
        <end position="48"/>
    </location>
</feature>
<evidence type="ECO:0000313" key="6">
    <source>
        <dbReference type="EMBL" id="QUR65780.1"/>
    </source>
</evidence>
<protein>
    <submittedName>
        <fullName evidence="6">TetR family transcriptional regulator</fullName>
    </submittedName>
</protein>
<evidence type="ECO:0000259" key="5">
    <source>
        <dbReference type="PROSITE" id="PS50977"/>
    </source>
</evidence>
<dbReference type="Pfam" id="PF00440">
    <property type="entry name" value="TetR_N"/>
    <property type="match status" value="1"/>
</dbReference>
<dbReference type="InterPro" id="IPR009057">
    <property type="entry name" value="Homeodomain-like_sf"/>
</dbReference>
<keyword evidence="2 4" id="KW-0238">DNA-binding</keyword>
<accession>A0A975JUX6</accession>
<dbReference type="InterPro" id="IPR036271">
    <property type="entry name" value="Tet_transcr_reg_TetR-rel_C_sf"/>
</dbReference>
<gene>
    <name evidence="6" type="ORF">F6B93_00625</name>
</gene>
<dbReference type="InterPro" id="IPR011075">
    <property type="entry name" value="TetR_C"/>
</dbReference>